<feature type="region of interest" description="Disordered" evidence="1">
    <location>
        <begin position="333"/>
        <end position="352"/>
    </location>
</feature>
<organism evidence="3 4">
    <name type="scientific">Dryococelus australis</name>
    <dbReference type="NCBI Taxonomy" id="614101"/>
    <lineage>
        <taxon>Eukaryota</taxon>
        <taxon>Metazoa</taxon>
        <taxon>Ecdysozoa</taxon>
        <taxon>Arthropoda</taxon>
        <taxon>Hexapoda</taxon>
        <taxon>Insecta</taxon>
        <taxon>Pterygota</taxon>
        <taxon>Neoptera</taxon>
        <taxon>Polyneoptera</taxon>
        <taxon>Phasmatodea</taxon>
        <taxon>Verophasmatodea</taxon>
        <taxon>Anareolatae</taxon>
        <taxon>Phasmatidae</taxon>
        <taxon>Eurycanthinae</taxon>
        <taxon>Dryococelus</taxon>
    </lineage>
</organism>
<evidence type="ECO:0000259" key="2">
    <source>
        <dbReference type="Pfam" id="PF03184"/>
    </source>
</evidence>
<dbReference type="InterPro" id="IPR004875">
    <property type="entry name" value="DDE_SF_endonuclease_dom"/>
</dbReference>
<evidence type="ECO:0000256" key="1">
    <source>
        <dbReference type="SAM" id="MobiDB-lite"/>
    </source>
</evidence>
<dbReference type="InterPro" id="IPR050863">
    <property type="entry name" value="CenT-Element_Derived"/>
</dbReference>
<protein>
    <recommendedName>
        <fullName evidence="2">DDE-1 domain-containing protein</fullName>
    </recommendedName>
</protein>
<dbReference type="Proteomes" id="UP001159363">
    <property type="component" value="Chromosome X"/>
</dbReference>
<sequence>MATKWKKVTVTIEQKLQALFRINEVESLTKIANNLGGVLLSGVIVQAIALKYNEKLEGHPAYTVSVWGGGVVSMEGLTLRSGEILSGDNVASEDFKVKFEKFVTDENLAPCQLFNADETAKLHKVKKERVTLLPYSNTSGDLKPPLLVIGKSAKPRALKDVNLNFLPAQYKTQISALMNGLILKDWVFFICGFNKEVLERDKTPRKSCVVQDNAPCHPTEEEFRDGYTFVKFLPPNVTGLIQPMDQGAIEATKWRYRKKLILSLLEQQEADPSANFIKPGTRRNQQTANDDADFVQVFQQLEGCADVKENYISERMNSDSDIGHQRRWCDTMPDRPREAHKTSASVSAATATPANASASYLDMPMIDTELCGRNTYVNARPTTSLRRQSNACACGTDVTGREPKRPTTNTIGETHPPVDVTYTTQGLTKPDRNVLLPALARHDSEYPGTFLAVCKEKLHRHHVNRDDWAE</sequence>
<comment type="caution">
    <text evidence="3">The sequence shown here is derived from an EMBL/GenBank/DDBJ whole genome shotgun (WGS) entry which is preliminary data.</text>
</comment>
<name>A0ABQ9HSG2_9NEOP</name>
<dbReference type="EMBL" id="JARBHB010000004">
    <property type="protein sequence ID" value="KAJ8887326.1"/>
    <property type="molecule type" value="Genomic_DNA"/>
</dbReference>
<proteinExistence type="predicted"/>
<accession>A0ABQ9HSG2</accession>
<dbReference type="PANTHER" id="PTHR19303:SF16">
    <property type="entry name" value="JERKY PROTEIN HOMOLOG-LIKE"/>
    <property type="match status" value="1"/>
</dbReference>
<keyword evidence="4" id="KW-1185">Reference proteome</keyword>
<feature type="domain" description="DDE-1" evidence="2">
    <location>
        <begin position="127"/>
        <end position="273"/>
    </location>
</feature>
<feature type="compositionally biased region" description="Low complexity" evidence="1">
    <location>
        <begin position="342"/>
        <end position="352"/>
    </location>
</feature>
<evidence type="ECO:0000313" key="3">
    <source>
        <dbReference type="EMBL" id="KAJ8887326.1"/>
    </source>
</evidence>
<dbReference type="PANTHER" id="PTHR19303">
    <property type="entry name" value="TRANSPOSON"/>
    <property type="match status" value="1"/>
</dbReference>
<reference evidence="3 4" key="1">
    <citation type="submission" date="2023-02" db="EMBL/GenBank/DDBJ databases">
        <title>LHISI_Scaffold_Assembly.</title>
        <authorList>
            <person name="Stuart O.P."/>
            <person name="Cleave R."/>
            <person name="Magrath M.J.L."/>
            <person name="Mikheyev A.S."/>
        </authorList>
    </citation>
    <scope>NUCLEOTIDE SEQUENCE [LARGE SCALE GENOMIC DNA]</scope>
    <source>
        <strain evidence="3">Daus_M_001</strain>
        <tissue evidence="3">Leg muscle</tissue>
    </source>
</reference>
<gene>
    <name evidence="3" type="ORF">PR048_013541</name>
</gene>
<evidence type="ECO:0000313" key="4">
    <source>
        <dbReference type="Proteomes" id="UP001159363"/>
    </source>
</evidence>
<dbReference type="Pfam" id="PF03184">
    <property type="entry name" value="DDE_1"/>
    <property type="match status" value="1"/>
</dbReference>